<dbReference type="EMBL" id="CAAALY010025461">
    <property type="protein sequence ID" value="VEL15684.1"/>
    <property type="molecule type" value="Genomic_DNA"/>
</dbReference>
<dbReference type="AlphaFoldDB" id="A0A3S5A5Q7"/>
<evidence type="ECO:0000313" key="2">
    <source>
        <dbReference type="EMBL" id="VEL15684.1"/>
    </source>
</evidence>
<organism evidence="2 3">
    <name type="scientific">Protopolystoma xenopodis</name>
    <dbReference type="NCBI Taxonomy" id="117903"/>
    <lineage>
        <taxon>Eukaryota</taxon>
        <taxon>Metazoa</taxon>
        <taxon>Spiralia</taxon>
        <taxon>Lophotrochozoa</taxon>
        <taxon>Platyhelminthes</taxon>
        <taxon>Monogenea</taxon>
        <taxon>Polyopisthocotylea</taxon>
        <taxon>Polystomatidea</taxon>
        <taxon>Polystomatidae</taxon>
        <taxon>Protopolystoma</taxon>
    </lineage>
</organism>
<protein>
    <submittedName>
        <fullName evidence="2">Uncharacterized protein</fullName>
    </submittedName>
</protein>
<gene>
    <name evidence="2" type="ORF">PXEA_LOCUS9124</name>
</gene>
<proteinExistence type="predicted"/>
<evidence type="ECO:0000313" key="3">
    <source>
        <dbReference type="Proteomes" id="UP000784294"/>
    </source>
</evidence>
<reference evidence="2" key="1">
    <citation type="submission" date="2018-11" db="EMBL/GenBank/DDBJ databases">
        <authorList>
            <consortium name="Pathogen Informatics"/>
        </authorList>
    </citation>
    <scope>NUCLEOTIDE SEQUENCE</scope>
</reference>
<feature type="region of interest" description="Disordered" evidence="1">
    <location>
        <begin position="99"/>
        <end position="119"/>
    </location>
</feature>
<sequence length="152" mass="17332">MASPALISGSIRGRFDQSEQITPSPLGTYRLPGNVWDVEENALQTQHERHPLVVVCSRSHHHKHTSIHIPVYTDKCINAQQQIHRHRHKSHRGWPTLTQHWQQQSRTTRPSASEIGSSSQVDYADLASRHSADRPLLRQPLLWAYTPCLSSN</sequence>
<evidence type="ECO:0000256" key="1">
    <source>
        <dbReference type="SAM" id="MobiDB-lite"/>
    </source>
</evidence>
<name>A0A3S5A5Q7_9PLAT</name>
<dbReference type="Proteomes" id="UP000784294">
    <property type="component" value="Unassembled WGS sequence"/>
</dbReference>
<keyword evidence="3" id="KW-1185">Reference proteome</keyword>
<comment type="caution">
    <text evidence="2">The sequence shown here is derived from an EMBL/GenBank/DDBJ whole genome shotgun (WGS) entry which is preliminary data.</text>
</comment>
<accession>A0A3S5A5Q7</accession>